<dbReference type="Proteomes" id="UP000451471">
    <property type="component" value="Unassembled WGS sequence"/>
</dbReference>
<dbReference type="InterPro" id="IPR008640">
    <property type="entry name" value="Adhesin_Head_dom"/>
</dbReference>
<feature type="domain" description="Trimeric autotransporter adhesin YadA-like head" evidence="2">
    <location>
        <begin position="103"/>
        <end position="122"/>
    </location>
</feature>
<evidence type="ECO:0000256" key="1">
    <source>
        <dbReference type="SAM" id="MobiDB-lite"/>
    </source>
</evidence>
<dbReference type="EMBL" id="WSZK01000001">
    <property type="protein sequence ID" value="MWG32976.1"/>
    <property type="molecule type" value="Genomic_DNA"/>
</dbReference>
<feature type="domain" description="Trimeric autotransporter adhesin YadA-like head" evidence="2">
    <location>
        <begin position="128"/>
        <end position="140"/>
    </location>
</feature>
<dbReference type="Pfam" id="PF05658">
    <property type="entry name" value="YadA_head"/>
    <property type="match status" value="4"/>
</dbReference>
<dbReference type="InterPro" id="IPR011049">
    <property type="entry name" value="Serralysin-like_metalloprot_C"/>
</dbReference>
<accession>A0A6B0GDJ1</accession>
<name>A0A6B0GDJ1_9EURY</name>
<comment type="caution">
    <text evidence="3">The sequence shown here is derived from an EMBL/GenBank/DDBJ whole genome shotgun (WGS) entry which is preliminary data.</text>
</comment>
<feature type="domain" description="Trimeric autotransporter adhesin YadA-like head" evidence="2">
    <location>
        <begin position="70"/>
        <end position="94"/>
    </location>
</feature>
<dbReference type="GO" id="GO:0019867">
    <property type="term" value="C:outer membrane"/>
    <property type="evidence" value="ECO:0007669"/>
    <property type="project" value="InterPro"/>
</dbReference>
<evidence type="ECO:0000313" key="3">
    <source>
        <dbReference type="EMBL" id="MWG32976.1"/>
    </source>
</evidence>
<dbReference type="CDD" id="cd12820">
    <property type="entry name" value="LbR_YadA-like"/>
    <property type="match status" value="1"/>
</dbReference>
<gene>
    <name evidence="3" type="ORF">GQS65_00450</name>
</gene>
<proteinExistence type="predicted"/>
<dbReference type="Gene3D" id="2.150.10.10">
    <property type="entry name" value="Serralysin-like metalloprotease, C-terminal"/>
    <property type="match status" value="1"/>
</dbReference>
<organism evidence="3 4">
    <name type="scientific">Halomarina oriensis</name>
    <dbReference type="NCBI Taxonomy" id="671145"/>
    <lineage>
        <taxon>Archaea</taxon>
        <taxon>Methanobacteriati</taxon>
        <taxon>Methanobacteriota</taxon>
        <taxon>Stenosarchaea group</taxon>
        <taxon>Halobacteria</taxon>
        <taxon>Halobacteriales</taxon>
        <taxon>Natronomonadaceae</taxon>
        <taxon>Halomarina</taxon>
    </lineage>
</organism>
<dbReference type="RefSeq" id="WP_158202702.1">
    <property type="nucleotide sequence ID" value="NZ_WSZK01000001.1"/>
</dbReference>
<evidence type="ECO:0000313" key="4">
    <source>
        <dbReference type="Proteomes" id="UP000451471"/>
    </source>
</evidence>
<evidence type="ECO:0000259" key="2">
    <source>
        <dbReference type="Pfam" id="PF05658"/>
    </source>
</evidence>
<feature type="region of interest" description="Disordered" evidence="1">
    <location>
        <begin position="1"/>
        <end position="24"/>
    </location>
</feature>
<reference evidence="3 4" key="1">
    <citation type="submission" date="2019-12" db="EMBL/GenBank/DDBJ databases">
        <title>Halocatena pleomorpha gen. nov. sp. nov., an extremely halophilic archaeon of family Halobacteriaceae isolated from saltpan soil.</title>
        <authorList>
            <person name="Pal Y."/>
            <person name="Verma A."/>
            <person name="Krishnamurthi S."/>
            <person name="Kumar P."/>
        </authorList>
    </citation>
    <scope>NUCLEOTIDE SEQUENCE [LARGE SCALE GENOMIC DNA]</scope>
    <source>
        <strain evidence="3 4">JCM 16495</strain>
    </source>
</reference>
<feature type="domain" description="Trimeric autotransporter adhesin YadA-like head" evidence="2">
    <location>
        <begin position="40"/>
        <end position="66"/>
    </location>
</feature>
<keyword evidence="4" id="KW-1185">Reference proteome</keyword>
<sequence>MSLNGVTKVPDSGGGGGEHPIPFGEMADETNIALGPSSTATGTQALAQGYFSQSSGNYGVAYGARSRVDGQDGTALGRQAKVFSDSGTAVGGGAFVNDQWGVGLGFDTSVYGRQSIAIGAFAETNNTTRATAIGTGATANLSDVLTLGDGVNYVQQAQIAAPAAADSKTANGANMQNGMVTFEITDDGSALNVYVKQNDGDGFSSDDGTLLAGSIALTQP</sequence>
<protein>
    <recommendedName>
        <fullName evidence="2">Trimeric autotransporter adhesin YadA-like head domain-containing protein</fullName>
    </recommendedName>
</protein>
<dbReference type="AlphaFoldDB" id="A0A6B0GDJ1"/>
<dbReference type="SUPFAM" id="SSF101967">
    <property type="entry name" value="Adhesin YadA, collagen-binding domain"/>
    <property type="match status" value="1"/>
</dbReference>